<dbReference type="InterPro" id="IPR013381">
    <property type="entry name" value="CRISPR-assoc_prot_Cse1"/>
</dbReference>
<gene>
    <name evidence="1" type="ORF">SAMN05216270_101515</name>
</gene>
<evidence type="ECO:0000313" key="2">
    <source>
        <dbReference type="Proteomes" id="UP000198949"/>
    </source>
</evidence>
<dbReference type="Proteomes" id="UP000198949">
    <property type="component" value="Unassembled WGS sequence"/>
</dbReference>
<proteinExistence type="predicted"/>
<dbReference type="Gene3D" id="1.10.132.100">
    <property type="match status" value="1"/>
</dbReference>
<accession>A0A1G6RJF5</accession>
<name>A0A1G6RJF5_9ACTN</name>
<dbReference type="NCBIfam" id="TIGR02547">
    <property type="entry name" value="casA_cse1"/>
    <property type="match status" value="1"/>
</dbReference>
<keyword evidence="2" id="KW-1185">Reference proteome</keyword>
<evidence type="ECO:0000313" key="1">
    <source>
        <dbReference type="EMBL" id="SDD04543.1"/>
    </source>
</evidence>
<dbReference type="EMBL" id="FNAD01000001">
    <property type="protein sequence ID" value="SDD04543.1"/>
    <property type="molecule type" value="Genomic_DNA"/>
</dbReference>
<protein>
    <submittedName>
        <fullName evidence="1">CRISPR system Cascade subunit CasA</fullName>
    </submittedName>
</protein>
<sequence length="546" mass="59933">MFNLADSAWIPAVLQNGEHRVRDKLSLRDALVRSDRVLRLDLPLETMLPALLRHLFLPVVMRASGAPKDELDWVARFEAGPETSGLAAAVDGYLKQWHEQFDLFDPERPFAQLGAGRLPAADRAEGLTKLVTTLATGNNVPLFTSTVEGQGYTMTPGDAALWLIHTLCWDTGGPKPSPKDGVGAGPLGILGVAIPEGRNLFETIMLNLPILGGGLEPDDLPHWELPPRAYEGRVRTDLRPGHRVRLFTQLSRSIRLVPDDADDPRTVVGALVFPGIEYSTVPEYEPHTVWARKGKKGEAGTFVAKRHPHDHGTWWGLQSLLALPRKLAVSKKFADDEESERLARQLQTVAELAKLHLPIDFPLTVSVYGAKYTSPPGRCEGIFHDRIPVPVAALMTERDWPERNAIAAAAGQIHDMAKALDQAWDHLRKAAGGDGGGDKGLDPTDLLLDRIDPLARRYLRALQICRGDGEAVRLASWNWERGLRGHALDVFEELLAIVGPRAVAGRTVTEEKTTREYSAAAAETAIWAAAKTHLRLQSEHPEGTTT</sequence>
<dbReference type="AlphaFoldDB" id="A0A1G6RJF5"/>
<dbReference type="STRING" id="58114.SAMN05216270_101515"/>
<reference evidence="2" key="1">
    <citation type="submission" date="2016-10" db="EMBL/GenBank/DDBJ databases">
        <authorList>
            <person name="Varghese N."/>
            <person name="Submissions S."/>
        </authorList>
    </citation>
    <scope>NUCLEOTIDE SEQUENCE [LARGE SCALE GENOMIC DNA]</scope>
    <source>
        <strain evidence="2">CGMCC 4.3516</strain>
    </source>
</reference>
<organism evidence="1 2">
    <name type="scientific">Glycomyces harbinensis</name>
    <dbReference type="NCBI Taxonomy" id="58114"/>
    <lineage>
        <taxon>Bacteria</taxon>
        <taxon>Bacillati</taxon>
        <taxon>Actinomycetota</taxon>
        <taxon>Actinomycetes</taxon>
        <taxon>Glycomycetales</taxon>
        <taxon>Glycomycetaceae</taxon>
        <taxon>Glycomyces</taxon>
    </lineage>
</organism>
<dbReference type="Pfam" id="PF09481">
    <property type="entry name" value="CRISPR_Cse1"/>
    <property type="match status" value="1"/>
</dbReference>